<evidence type="ECO:0000313" key="3">
    <source>
        <dbReference type="EMBL" id="XCN71591.1"/>
    </source>
</evidence>
<accession>A0AAU8LRR0</accession>
<organism evidence="3">
    <name type="scientific">Candidatus Electrothrix aestuarii</name>
    <dbReference type="NCBI Taxonomy" id="3062594"/>
    <lineage>
        <taxon>Bacteria</taxon>
        <taxon>Pseudomonadati</taxon>
        <taxon>Thermodesulfobacteriota</taxon>
        <taxon>Desulfobulbia</taxon>
        <taxon>Desulfobulbales</taxon>
        <taxon>Desulfobulbaceae</taxon>
        <taxon>Candidatus Electrothrix</taxon>
    </lineage>
</organism>
<feature type="transmembrane region" description="Helical" evidence="1">
    <location>
        <begin position="601"/>
        <end position="621"/>
    </location>
</feature>
<dbReference type="AlphaFoldDB" id="A0AAU8LRR0"/>
<reference evidence="3" key="1">
    <citation type="journal article" date="2024" name="Syst. Appl. Microbiol.">
        <title>First single-strain enrichments of Electrothrix cable bacteria, description of E. aestuarii sp. nov. and E. rattekaaiensis sp. nov., and proposal of a cable bacteria taxonomy following the rules of the SeqCode.</title>
        <authorList>
            <person name="Plum-Jensen L.E."/>
            <person name="Schramm A."/>
            <person name="Marshall I.P.G."/>
        </authorList>
    </citation>
    <scope>NUCLEOTIDE SEQUENCE</scope>
    <source>
        <strain evidence="3">Rat1</strain>
    </source>
</reference>
<feature type="transmembrane region" description="Helical" evidence="1">
    <location>
        <begin position="387"/>
        <end position="404"/>
    </location>
</feature>
<dbReference type="Pfam" id="PF05729">
    <property type="entry name" value="NACHT"/>
    <property type="match status" value="1"/>
</dbReference>
<protein>
    <submittedName>
        <fullName evidence="3">NACHT domain-containing protein</fullName>
    </submittedName>
</protein>
<sequence>MQAAQENLCPYWLREQLLRRFRNDLSCRLESFFGEHGSVTLPKNFSPTDVSRAHSLREKIIEYSLEQAGSEARTIERDVVEIFNQPDINQRLAILGEPGSGKTSCLLRIFEHILKEAEQDTWKPMPVVFECSEWNGDPLPTWMAHQLVVKYDLKKERAKKLIQGELIFPFFDGLDELKGELQEGFVDAFNTFQQGRPMLLCCRITEYRQLKKKVQLNNALVLHDISAQRLEDYLRQEKLEDLWQLLQAEPALMELARRPLFLSIMLVLEEGKLLSDNDGLKKGEDAERFLWRLYLDCCLEGAPPSELDLTASRKKKYSKEQSLHWLRCLAGNMIANGQVELRIEEIQPTWLCYPQKFKTTYILGYGLLICLFTGIIAFLFYGTFFSVSYGVSVWLAFVLTMLLHDKNTFLGNMVLSHTTWAGNMLIFPVYGIFLGLLFNGAVYVLMGEYNQTHLPTDFSYYYMIKYKYIDHDNILFLTKIGLLGGGLTGVISGIGWIISRRTHPIINTFDQTEKIKRIKSSPFITFKNIKKFIIEFGQTLFFTLLGGVPFLGLLFGLTSGIVITLALGIAAGLPLALSKLETPVLDSSYPGQTISCAVRNSLLLTPLFSTISILAFVQAIFFLENYMSITAYHYMPSFYMLYLGIAFGSFLFSGSDIILSHYILRLLLWQEGQLPFLLVSWLEDLHQRKLLQRVGGSYHFIHKRLQEYLAQMNDAETVP</sequence>
<feature type="transmembrane region" description="Helical" evidence="1">
    <location>
        <begin position="425"/>
        <end position="446"/>
    </location>
</feature>
<dbReference type="EMBL" id="CP159373">
    <property type="protein sequence ID" value="XCN71591.1"/>
    <property type="molecule type" value="Genomic_DNA"/>
</dbReference>
<feature type="domain" description="NACHT" evidence="2">
    <location>
        <begin position="92"/>
        <end position="237"/>
    </location>
</feature>
<gene>
    <name evidence="3" type="ORF">Q3M24_14875</name>
</gene>
<dbReference type="SUPFAM" id="SSF52540">
    <property type="entry name" value="P-loop containing nucleoside triphosphate hydrolases"/>
    <property type="match status" value="1"/>
</dbReference>
<feature type="transmembrane region" description="Helical" evidence="1">
    <location>
        <begin position="561"/>
        <end position="580"/>
    </location>
</feature>
<evidence type="ECO:0000259" key="2">
    <source>
        <dbReference type="Pfam" id="PF05729"/>
    </source>
</evidence>
<dbReference type="InterPro" id="IPR007111">
    <property type="entry name" value="NACHT_NTPase"/>
</dbReference>
<feature type="transmembrane region" description="Helical" evidence="1">
    <location>
        <begin position="474"/>
        <end position="498"/>
    </location>
</feature>
<proteinExistence type="predicted"/>
<feature type="transmembrane region" description="Helical" evidence="1">
    <location>
        <begin position="362"/>
        <end position="381"/>
    </location>
</feature>
<name>A0AAU8LRR0_9BACT</name>
<dbReference type="KEGG" id="eaj:Q3M24_14875"/>
<feature type="transmembrane region" description="Helical" evidence="1">
    <location>
        <begin position="532"/>
        <end position="555"/>
    </location>
</feature>
<dbReference type="Gene3D" id="3.40.50.300">
    <property type="entry name" value="P-loop containing nucleotide triphosphate hydrolases"/>
    <property type="match status" value="1"/>
</dbReference>
<keyword evidence="1" id="KW-0472">Membrane</keyword>
<reference evidence="3" key="2">
    <citation type="submission" date="2024-06" db="EMBL/GenBank/DDBJ databases">
        <authorList>
            <person name="Plum-Jensen L.E."/>
            <person name="Schramm A."/>
            <person name="Marshall I.P.G."/>
        </authorList>
    </citation>
    <scope>NUCLEOTIDE SEQUENCE</scope>
    <source>
        <strain evidence="3">Rat1</strain>
    </source>
</reference>
<evidence type="ECO:0000256" key="1">
    <source>
        <dbReference type="SAM" id="Phobius"/>
    </source>
</evidence>
<dbReference type="InterPro" id="IPR027417">
    <property type="entry name" value="P-loop_NTPase"/>
</dbReference>
<keyword evidence="1" id="KW-1133">Transmembrane helix</keyword>
<keyword evidence="1" id="KW-0812">Transmembrane</keyword>
<feature type="transmembrane region" description="Helical" evidence="1">
    <location>
        <begin position="641"/>
        <end position="664"/>
    </location>
</feature>